<evidence type="ECO:0000313" key="9">
    <source>
        <dbReference type="EMBL" id="PWJ74782.1"/>
    </source>
</evidence>
<gene>
    <name evidence="9" type="ORF">C7383_108212</name>
</gene>
<keyword evidence="4" id="KW-0804">Transcription</keyword>
<dbReference type="RefSeq" id="WP_109627562.1">
    <property type="nucleotide sequence ID" value="NZ_JANKBI010000006.1"/>
</dbReference>
<keyword evidence="6" id="KW-0597">Phosphoprotein</keyword>
<dbReference type="InterPro" id="IPR001789">
    <property type="entry name" value="Sig_transdc_resp-reg_receiver"/>
</dbReference>
<dbReference type="EMBL" id="QGGY01000008">
    <property type="protein sequence ID" value="PWJ74782.1"/>
    <property type="molecule type" value="Genomic_DNA"/>
</dbReference>
<dbReference type="GO" id="GO:0000160">
    <property type="term" value="P:phosphorelay signal transduction system"/>
    <property type="evidence" value="ECO:0007669"/>
    <property type="project" value="InterPro"/>
</dbReference>
<dbReference type="InterPro" id="IPR009057">
    <property type="entry name" value="Homeodomain-like_sf"/>
</dbReference>
<dbReference type="SMART" id="SM00448">
    <property type="entry name" value="REC"/>
    <property type="match status" value="1"/>
</dbReference>
<dbReference type="InterPro" id="IPR018062">
    <property type="entry name" value="HTH_AraC-typ_CS"/>
</dbReference>
<dbReference type="SUPFAM" id="SSF52172">
    <property type="entry name" value="CheY-like"/>
    <property type="match status" value="1"/>
</dbReference>
<feature type="domain" description="Response regulatory" evidence="8">
    <location>
        <begin position="3"/>
        <end position="120"/>
    </location>
</feature>
<dbReference type="CDD" id="cd17536">
    <property type="entry name" value="REC_YesN-like"/>
    <property type="match status" value="1"/>
</dbReference>
<dbReference type="PROSITE" id="PS00041">
    <property type="entry name" value="HTH_ARAC_FAMILY_1"/>
    <property type="match status" value="1"/>
</dbReference>
<evidence type="ECO:0000313" key="10">
    <source>
        <dbReference type="Proteomes" id="UP000245412"/>
    </source>
</evidence>
<protein>
    <recommendedName>
        <fullName evidence="1">Stage 0 sporulation protein A homolog</fullName>
    </recommendedName>
</protein>
<evidence type="ECO:0000256" key="1">
    <source>
        <dbReference type="ARBA" id="ARBA00018672"/>
    </source>
</evidence>
<reference evidence="9 10" key="1">
    <citation type="submission" date="2018-05" db="EMBL/GenBank/DDBJ databases">
        <authorList>
            <person name="Goeker M."/>
            <person name="Huntemann M."/>
            <person name="Clum A."/>
            <person name="Pillay M."/>
            <person name="Palaniappan K."/>
            <person name="Varghese N."/>
            <person name="Mikhailova N."/>
            <person name="Stamatis D."/>
            <person name="Reddy T."/>
            <person name="Daum C."/>
            <person name="Shapiro N."/>
            <person name="Ivanova N."/>
            <person name="Kyrpides N."/>
            <person name="Woyke T."/>
        </authorList>
    </citation>
    <scope>NUCLEOTIDE SEQUENCE [LARGE SCALE GENOMIC DNA]</scope>
    <source>
        <strain evidence="9 10">DSM 26524</strain>
    </source>
</reference>
<keyword evidence="3" id="KW-0238">DNA-binding</keyword>
<evidence type="ECO:0000256" key="2">
    <source>
        <dbReference type="ARBA" id="ARBA00023015"/>
    </source>
</evidence>
<dbReference type="PANTHER" id="PTHR43280:SF28">
    <property type="entry name" value="HTH-TYPE TRANSCRIPTIONAL ACTIVATOR RHAS"/>
    <property type="match status" value="1"/>
</dbReference>
<evidence type="ECO:0000259" key="7">
    <source>
        <dbReference type="PROSITE" id="PS01124"/>
    </source>
</evidence>
<comment type="function">
    <text evidence="5">May play the central regulatory role in sporulation. It may be an element of the effector pathway responsible for the activation of sporulation genes in response to nutritional stress. Spo0A may act in concert with spo0H (a sigma factor) to control the expression of some genes that are critical to the sporulation process.</text>
</comment>
<dbReference type="Proteomes" id="UP000245412">
    <property type="component" value="Unassembled WGS sequence"/>
</dbReference>
<organism evidence="9 10">
    <name type="scientific">Murimonas intestini</name>
    <dbReference type="NCBI Taxonomy" id="1337051"/>
    <lineage>
        <taxon>Bacteria</taxon>
        <taxon>Bacillati</taxon>
        <taxon>Bacillota</taxon>
        <taxon>Clostridia</taxon>
        <taxon>Lachnospirales</taxon>
        <taxon>Lachnospiraceae</taxon>
        <taxon>Murimonas</taxon>
    </lineage>
</organism>
<dbReference type="PROSITE" id="PS50110">
    <property type="entry name" value="RESPONSE_REGULATORY"/>
    <property type="match status" value="1"/>
</dbReference>
<dbReference type="InterPro" id="IPR018060">
    <property type="entry name" value="HTH_AraC"/>
</dbReference>
<dbReference type="SUPFAM" id="SSF46689">
    <property type="entry name" value="Homeodomain-like"/>
    <property type="match status" value="2"/>
</dbReference>
<evidence type="ECO:0000256" key="6">
    <source>
        <dbReference type="PROSITE-ProRule" id="PRU00169"/>
    </source>
</evidence>
<comment type="caution">
    <text evidence="9">The sequence shown here is derived from an EMBL/GenBank/DDBJ whole genome shotgun (WGS) entry which is preliminary data.</text>
</comment>
<proteinExistence type="predicted"/>
<evidence type="ECO:0000256" key="5">
    <source>
        <dbReference type="ARBA" id="ARBA00024867"/>
    </source>
</evidence>
<evidence type="ECO:0000256" key="3">
    <source>
        <dbReference type="ARBA" id="ARBA00023125"/>
    </source>
</evidence>
<dbReference type="AlphaFoldDB" id="A0AB73T2W8"/>
<keyword evidence="2" id="KW-0805">Transcription regulation</keyword>
<dbReference type="SMART" id="SM00342">
    <property type="entry name" value="HTH_ARAC"/>
    <property type="match status" value="1"/>
</dbReference>
<dbReference type="PANTHER" id="PTHR43280">
    <property type="entry name" value="ARAC-FAMILY TRANSCRIPTIONAL REGULATOR"/>
    <property type="match status" value="1"/>
</dbReference>
<sequence length="496" mass="57692">MLRIVLVDDENTALKGICYILKKFCPQYQVVGAFEDGWEALDCIQKNEVDVVITDMKMDTIQGIDLIDKLKEMKPEIRVVALSAYSDFEYVRLAMKRGASDYLLKPCRHQDIVNLLQHFEKEINARKSQQLKEEMLQEISAVLTGEKEKCECFLEDNVKAVLFQPRNENDREPVAGRIAELLSEQEDVECFALNLPEGSVFLLSSLGSLEGSLPLYQKLFQDMAHKGHCLSAGICFKAQGSFGLRVSYERTRLITGYLKFNGICRLLDWEKYQVYLQRLQDFHLYHYFSIEQIVQMIRKSEDQDLLKMLEKSFRRVSSDVKALDPVRIRQESLEILVGIKRRLQEDQILKSDADLGIMHLIDRAETRRQWEDAVKSCLFELYAACENGHDRPKFILEALNYIEANYMNDINVQEVADAVFLNIWYFSAQFKKYTGQNMTKYLNQVRIKHAKELLKDKNLKVYQVAEMVGFQDATYFSTVFKAIEKKTPKKYQQDSQ</sequence>
<feature type="domain" description="HTH araC/xylS-type" evidence="7">
    <location>
        <begin position="396"/>
        <end position="494"/>
    </location>
</feature>
<dbReference type="GO" id="GO:0003700">
    <property type="term" value="F:DNA-binding transcription factor activity"/>
    <property type="evidence" value="ECO:0007669"/>
    <property type="project" value="InterPro"/>
</dbReference>
<dbReference type="Gene3D" id="1.10.10.60">
    <property type="entry name" value="Homeodomain-like"/>
    <property type="match status" value="2"/>
</dbReference>
<dbReference type="Pfam" id="PF00072">
    <property type="entry name" value="Response_reg"/>
    <property type="match status" value="1"/>
</dbReference>
<keyword evidence="10" id="KW-1185">Reference proteome</keyword>
<name>A0AB73T2W8_9FIRM</name>
<dbReference type="PROSITE" id="PS01124">
    <property type="entry name" value="HTH_ARAC_FAMILY_2"/>
    <property type="match status" value="1"/>
</dbReference>
<feature type="modified residue" description="4-aspartylphosphate" evidence="6">
    <location>
        <position position="55"/>
    </location>
</feature>
<accession>A0AB73T2W8</accession>
<evidence type="ECO:0000256" key="4">
    <source>
        <dbReference type="ARBA" id="ARBA00023163"/>
    </source>
</evidence>
<dbReference type="GO" id="GO:0043565">
    <property type="term" value="F:sequence-specific DNA binding"/>
    <property type="evidence" value="ECO:0007669"/>
    <property type="project" value="InterPro"/>
</dbReference>
<dbReference type="Pfam" id="PF12833">
    <property type="entry name" value="HTH_18"/>
    <property type="match status" value="1"/>
</dbReference>
<dbReference type="InterPro" id="IPR011006">
    <property type="entry name" value="CheY-like_superfamily"/>
</dbReference>
<evidence type="ECO:0000259" key="8">
    <source>
        <dbReference type="PROSITE" id="PS50110"/>
    </source>
</evidence>
<dbReference type="Gene3D" id="3.40.50.2300">
    <property type="match status" value="1"/>
</dbReference>